<reference evidence="3" key="1">
    <citation type="journal article" date="2017" name="Genome Biol. Evol.">
        <title>Comparative Genomic Analysis Identifies a Campylobacter Clade Deficient in Selenium Metabolism.</title>
        <authorList>
            <person name="Miller W.G."/>
            <person name="Yee E."/>
            <person name="Lopes B.S."/>
            <person name="Chapman M.H."/>
            <person name="Huynh S."/>
            <person name="Bono J.L."/>
            <person name="Parker C.T."/>
            <person name="Strachan N.J.C."/>
            <person name="Forbes K.J."/>
        </authorList>
    </citation>
    <scope>NUCLEOTIDE SEQUENCE [LARGE SCALE GENOMIC DNA]</scope>
    <source>
        <strain evidence="3">NCTC 13004</strain>
    </source>
</reference>
<feature type="transmembrane region" description="Helical" evidence="1">
    <location>
        <begin position="25"/>
        <end position="42"/>
    </location>
</feature>
<protein>
    <submittedName>
        <fullName evidence="2">Uncharacterized protein</fullName>
    </submittedName>
</protein>
<accession>A0A1X9SNJ0</accession>
<dbReference type="EMBL" id="CP015578">
    <property type="protein sequence ID" value="ARQ97814.1"/>
    <property type="molecule type" value="Genomic_DNA"/>
</dbReference>
<gene>
    <name evidence="2" type="ORF">CLAN_1079</name>
</gene>
<keyword evidence="1" id="KW-0472">Membrane</keyword>
<dbReference type="Proteomes" id="UP000202031">
    <property type="component" value="Chromosome"/>
</dbReference>
<dbReference type="RefSeq" id="WP_096014415.1">
    <property type="nucleotide sequence ID" value="NZ_CP015578.1"/>
</dbReference>
<sequence length="342" mass="39200">MRVVFLIFIANLLLANDEMVDTKEYIAFSFLLFLVLILIVINKRPVQNRNQKLIHTQNKNLAKLNLTFFKNKSENGDFIKRIGLFFRVLHTLAAHNQNSIIFSYQPRQARYFNANFKAITNATHNLLCFVNKSVSNSSILLSLKPTKNPNEYQISIKTSTSINSSDIEKSLENKSKNINYKYLNIASDYANLLGSKIEFRSKANNSIFSFNITMQKLDEPLIIKPTTPKKAIIAYESQTGFFTLLADLSVYGVSTQPEYSWESVKNHIIDMCYQPDFVFIQAKILKKLPHNEINLITQWQKTKGFKVIIISDNSDYDDIASSFGDEILYQPYTTDDIAKLVG</sequence>
<organism evidence="2 3">
    <name type="scientific">Campylobacter lanienae NCTC 13004</name>
    <dbReference type="NCBI Taxonomy" id="1031753"/>
    <lineage>
        <taxon>Bacteria</taxon>
        <taxon>Pseudomonadati</taxon>
        <taxon>Campylobacterota</taxon>
        <taxon>Epsilonproteobacteria</taxon>
        <taxon>Campylobacterales</taxon>
        <taxon>Campylobacteraceae</taxon>
        <taxon>Campylobacter</taxon>
    </lineage>
</organism>
<dbReference type="KEGG" id="clx:CLAN_1079"/>
<evidence type="ECO:0000313" key="2">
    <source>
        <dbReference type="EMBL" id="ARQ97814.1"/>
    </source>
</evidence>
<reference evidence="3" key="2">
    <citation type="journal article" date="2017" name="Genome Biol. Evol.">
        <title>Comparative genomic analysis identifies a Campylobacter clade deficient in selenium metabolism.</title>
        <authorList>
            <person name="Miller W.G."/>
            <person name="Yee E."/>
            <person name="Lopes B.S."/>
            <person name="Chapman M.H."/>
            <person name="Huynh S."/>
            <person name="Bono J.L."/>
            <person name="Parker C.T."/>
            <person name="Strachan N.J.C."/>
            <person name="Forbes K.J."/>
        </authorList>
    </citation>
    <scope>NUCLEOTIDE SEQUENCE [LARGE SCALE GENOMIC DNA]</scope>
    <source>
        <strain evidence="3">NCTC 13004</strain>
    </source>
</reference>
<evidence type="ECO:0000256" key="1">
    <source>
        <dbReference type="SAM" id="Phobius"/>
    </source>
</evidence>
<keyword evidence="1" id="KW-1133">Transmembrane helix</keyword>
<dbReference type="AlphaFoldDB" id="A0A1X9SNJ0"/>
<evidence type="ECO:0000313" key="3">
    <source>
        <dbReference type="Proteomes" id="UP000202031"/>
    </source>
</evidence>
<dbReference type="GeneID" id="46921550"/>
<keyword evidence="1" id="KW-0812">Transmembrane</keyword>
<proteinExistence type="predicted"/>
<name>A0A1X9SNJ0_9BACT</name>